<evidence type="ECO:0000313" key="3">
    <source>
        <dbReference type="EMBL" id="KAL3621815.1"/>
    </source>
</evidence>
<evidence type="ECO:0000313" key="4">
    <source>
        <dbReference type="Proteomes" id="UP001632038"/>
    </source>
</evidence>
<dbReference type="AlphaFoldDB" id="A0ABD3BWB9"/>
<feature type="domain" description="HTH OST-type" evidence="2">
    <location>
        <begin position="264"/>
        <end position="336"/>
    </location>
</feature>
<accession>A0ABD3BWB9</accession>
<organism evidence="3 4">
    <name type="scientific">Castilleja foliolosa</name>
    <dbReference type="NCBI Taxonomy" id="1961234"/>
    <lineage>
        <taxon>Eukaryota</taxon>
        <taxon>Viridiplantae</taxon>
        <taxon>Streptophyta</taxon>
        <taxon>Embryophyta</taxon>
        <taxon>Tracheophyta</taxon>
        <taxon>Spermatophyta</taxon>
        <taxon>Magnoliopsida</taxon>
        <taxon>eudicotyledons</taxon>
        <taxon>Gunneridae</taxon>
        <taxon>Pentapetalae</taxon>
        <taxon>asterids</taxon>
        <taxon>lamiids</taxon>
        <taxon>Lamiales</taxon>
        <taxon>Orobanchaceae</taxon>
        <taxon>Pedicularideae</taxon>
        <taxon>Castillejinae</taxon>
        <taxon>Castilleja</taxon>
    </lineage>
</organism>
<dbReference type="InterPro" id="IPR025605">
    <property type="entry name" value="OST-HTH/LOTUS_dom"/>
</dbReference>
<feature type="domain" description="HTH OST-type" evidence="2">
    <location>
        <begin position="722"/>
        <end position="796"/>
    </location>
</feature>
<comment type="caution">
    <text evidence="3">The sequence shown here is derived from an EMBL/GenBank/DDBJ whole genome shotgun (WGS) entry which is preliminary data.</text>
</comment>
<dbReference type="InterPro" id="IPR021139">
    <property type="entry name" value="NYN"/>
</dbReference>
<evidence type="ECO:0000259" key="2">
    <source>
        <dbReference type="PROSITE" id="PS51644"/>
    </source>
</evidence>
<dbReference type="EMBL" id="JAVIJP010000062">
    <property type="protein sequence ID" value="KAL3621815.1"/>
    <property type="molecule type" value="Genomic_DNA"/>
</dbReference>
<dbReference type="Pfam" id="PF12872">
    <property type="entry name" value="OST-HTH"/>
    <property type="match status" value="2"/>
</dbReference>
<dbReference type="CDD" id="cd10910">
    <property type="entry name" value="PIN_limkain_b1_N_like"/>
    <property type="match status" value="1"/>
</dbReference>
<dbReference type="PANTHER" id="PTHR14379:SF6">
    <property type="entry name" value="EMB|CAB71880.1"/>
    <property type="match status" value="1"/>
</dbReference>
<dbReference type="InterPro" id="IPR025677">
    <property type="entry name" value="OST-HTH-assoc_dom"/>
</dbReference>
<gene>
    <name evidence="3" type="ORF">CASFOL_034301</name>
</gene>
<dbReference type="InterPro" id="IPR024768">
    <property type="entry name" value="Marf1"/>
</dbReference>
<protein>
    <recommendedName>
        <fullName evidence="2">HTH OST-type domain-containing protein</fullName>
    </recommendedName>
</protein>
<dbReference type="Pfam" id="PF01936">
    <property type="entry name" value="NYN"/>
    <property type="match status" value="1"/>
</dbReference>
<dbReference type="Proteomes" id="UP001632038">
    <property type="component" value="Unassembled WGS sequence"/>
</dbReference>
<feature type="region of interest" description="Disordered" evidence="1">
    <location>
        <begin position="796"/>
        <end position="875"/>
    </location>
</feature>
<reference evidence="4" key="1">
    <citation type="journal article" date="2024" name="IScience">
        <title>Strigolactones Initiate the Formation of Haustorium-like Structures in Castilleja.</title>
        <authorList>
            <person name="Buerger M."/>
            <person name="Peterson D."/>
            <person name="Chory J."/>
        </authorList>
    </citation>
    <scope>NUCLEOTIDE SEQUENCE [LARGE SCALE GENOMIC DNA]</scope>
</reference>
<dbReference type="PROSITE" id="PS51644">
    <property type="entry name" value="HTH_OST"/>
    <property type="match status" value="2"/>
</dbReference>
<dbReference type="Gene3D" id="3.40.50.1010">
    <property type="entry name" value="5'-nuclease"/>
    <property type="match status" value="1"/>
</dbReference>
<feature type="compositionally biased region" description="Basic and acidic residues" evidence="1">
    <location>
        <begin position="863"/>
        <end position="874"/>
    </location>
</feature>
<feature type="region of interest" description="Disordered" evidence="1">
    <location>
        <begin position="333"/>
        <end position="370"/>
    </location>
</feature>
<evidence type="ECO:0000256" key="1">
    <source>
        <dbReference type="SAM" id="MobiDB-lite"/>
    </source>
</evidence>
<proteinExistence type="predicted"/>
<dbReference type="Pfam" id="PF14418">
    <property type="entry name" value="OHA"/>
    <property type="match status" value="1"/>
</dbReference>
<keyword evidence="4" id="KW-1185">Reference proteome</keyword>
<dbReference type="CDD" id="cd08824">
    <property type="entry name" value="LOTUS"/>
    <property type="match status" value="2"/>
</dbReference>
<dbReference type="Gene3D" id="3.30.420.610">
    <property type="entry name" value="LOTUS domain-like"/>
    <property type="match status" value="2"/>
</dbReference>
<name>A0ABD3BWB9_9LAMI</name>
<sequence>MRHISLSPISTLFFLSSKNHKINQKSHYLTFYTQTQQNHLPVHSQSRRKEDDDRRIVPVSVWWDFENCNIPLNTNAFRVGQRITNALRANRINGPIKITAFGDVMQISRANQEALSSSGITLVHVPSGDKNSADRSLVVNLMYWVSENPPPAHLFLISGDRDFACILHRLRMNNYNVLLASPDSAPSVLCSAATIMWQWSSLLKGENLTGKLFNQPPDGPFNSWYGHFKAPLEDPYVPSSEKSSHCVDSDKLIEVGPESKIRPIPKAVMKLICQILNSNPEGVSITQLRSDLSNSNLTIDKDLYGYRKFSHFLLAMPRVLKLHSGNDGQFTVKRAGSKYLDQPDGESSSSGDESEKTTLSPVLEPKVKAQSPNLVEARKEEKQNEIFSSLTKARAHTTNLQDVKKEEKRREIITAKRKTQEIGAKDTKEKIPEKVEVGEIKDFSKKNDNEMVIVNSRGYDSEFGIIRRIWMKLFPSGDANSSHENVEKDIITGEKTTKCNKSSEFVYPALFSPSSHEALIYGKYARTGDDDTSEVSIQDTNFFNQIMGWFKFSSSDEIHDKVEKNDEKTDIAKVNNSSQLDIFSRESFWKELESFLDTPQGSAVFSQSLSREHLAQNLQKQGSQSLKSLSKPQLLHLVNLLISDKKWVEECKSRAFPFTVTRLPAVNNNNSPPLNPNSNGLSQIFSGKHPELGERKHQNPPHTGVPQPIVHRISSTKTRSELLTDCQKLVDHIVKEYPDGFNLGSFRKLFLEKNGYALDLQKLGYEKLVNLLQIMPRARIEANLIFPAGAFKNLDSQTRGDDNDSSWDELGPVDDSGRGKRKKDNVILTRNDKRAGKQAAKLPQHDYEPVLNDDFSDSDVEISENKVNKPKPEEESSLLQILDSWYSNKDCDGKKDEMVCIQVTDKPEVVSQLASAQQTGGSGTKNETPVVGLAWKQKPGKNYTFVSEEQDVDSKDRLVEGIMDSLKKSGERSIDSRVLG</sequence>
<dbReference type="InterPro" id="IPR041966">
    <property type="entry name" value="LOTUS-like"/>
</dbReference>
<dbReference type="PANTHER" id="PTHR14379">
    <property type="entry name" value="LIMKAIN B LKAP"/>
    <property type="match status" value="1"/>
</dbReference>